<keyword evidence="2" id="KW-0812">Transmembrane</keyword>
<name>A0A5P1EGJ6_ASPOF</name>
<feature type="region of interest" description="Disordered" evidence="1">
    <location>
        <begin position="38"/>
        <end position="95"/>
    </location>
</feature>
<dbReference type="Proteomes" id="UP000243459">
    <property type="component" value="Chromosome 7"/>
</dbReference>
<gene>
    <name evidence="3" type="ORF">A4U43_C07F32690</name>
</gene>
<proteinExistence type="predicted"/>
<dbReference type="Gramene" id="ONK65025">
    <property type="protein sequence ID" value="ONK65025"/>
    <property type="gene ID" value="A4U43_C07F32690"/>
</dbReference>
<keyword evidence="4" id="KW-1185">Reference proteome</keyword>
<dbReference type="EMBL" id="CM007387">
    <property type="protein sequence ID" value="ONK65025.1"/>
    <property type="molecule type" value="Genomic_DNA"/>
</dbReference>
<evidence type="ECO:0008006" key="5">
    <source>
        <dbReference type="Google" id="ProtNLM"/>
    </source>
</evidence>
<organism evidence="3 4">
    <name type="scientific">Asparagus officinalis</name>
    <name type="common">Garden asparagus</name>
    <dbReference type="NCBI Taxonomy" id="4686"/>
    <lineage>
        <taxon>Eukaryota</taxon>
        <taxon>Viridiplantae</taxon>
        <taxon>Streptophyta</taxon>
        <taxon>Embryophyta</taxon>
        <taxon>Tracheophyta</taxon>
        <taxon>Spermatophyta</taxon>
        <taxon>Magnoliopsida</taxon>
        <taxon>Liliopsida</taxon>
        <taxon>Asparagales</taxon>
        <taxon>Asparagaceae</taxon>
        <taxon>Asparagoideae</taxon>
        <taxon>Asparagus</taxon>
    </lineage>
</organism>
<keyword evidence="2" id="KW-1133">Transmembrane helix</keyword>
<evidence type="ECO:0000313" key="4">
    <source>
        <dbReference type="Proteomes" id="UP000243459"/>
    </source>
</evidence>
<feature type="transmembrane region" description="Helical" evidence="2">
    <location>
        <begin position="101"/>
        <end position="118"/>
    </location>
</feature>
<reference evidence="4" key="1">
    <citation type="journal article" date="2017" name="Nat. Commun.">
        <title>The asparagus genome sheds light on the origin and evolution of a young Y chromosome.</title>
        <authorList>
            <person name="Harkess A."/>
            <person name="Zhou J."/>
            <person name="Xu C."/>
            <person name="Bowers J.E."/>
            <person name="Van der Hulst R."/>
            <person name="Ayyampalayam S."/>
            <person name="Mercati F."/>
            <person name="Riccardi P."/>
            <person name="McKain M.R."/>
            <person name="Kakrana A."/>
            <person name="Tang H."/>
            <person name="Ray J."/>
            <person name="Groenendijk J."/>
            <person name="Arikit S."/>
            <person name="Mathioni S.M."/>
            <person name="Nakano M."/>
            <person name="Shan H."/>
            <person name="Telgmann-Rauber A."/>
            <person name="Kanno A."/>
            <person name="Yue Z."/>
            <person name="Chen H."/>
            <person name="Li W."/>
            <person name="Chen Y."/>
            <person name="Xu X."/>
            <person name="Zhang Y."/>
            <person name="Luo S."/>
            <person name="Chen H."/>
            <person name="Gao J."/>
            <person name="Mao Z."/>
            <person name="Pires J.C."/>
            <person name="Luo M."/>
            <person name="Kudrna D."/>
            <person name="Wing R.A."/>
            <person name="Meyers B.C."/>
            <person name="Yi K."/>
            <person name="Kong H."/>
            <person name="Lavrijsen P."/>
            <person name="Sunseri F."/>
            <person name="Falavigna A."/>
            <person name="Ye Y."/>
            <person name="Leebens-Mack J.H."/>
            <person name="Chen G."/>
        </authorList>
    </citation>
    <scope>NUCLEOTIDE SEQUENCE [LARGE SCALE GENOMIC DNA]</scope>
    <source>
        <strain evidence="4">cv. DH0086</strain>
    </source>
</reference>
<keyword evidence="2" id="KW-0472">Membrane</keyword>
<evidence type="ECO:0000256" key="1">
    <source>
        <dbReference type="SAM" id="MobiDB-lite"/>
    </source>
</evidence>
<evidence type="ECO:0000256" key="2">
    <source>
        <dbReference type="SAM" id="Phobius"/>
    </source>
</evidence>
<dbReference type="AlphaFoldDB" id="A0A5P1EGJ6"/>
<accession>A0A5P1EGJ6</accession>
<sequence>MCAFLNIAASQLPLPVNQTQAIILPGACNIQAPPLSPCNAASTASAGSSQGALAPDSPATQTDASNPSNPSTTGVPASRGGSKTGQNKEKQSSSAISSTKFSLLFSFFLFVASSFISFNTNYCIVNL</sequence>
<feature type="compositionally biased region" description="Polar residues" evidence="1">
    <location>
        <begin position="58"/>
        <end position="75"/>
    </location>
</feature>
<evidence type="ECO:0000313" key="3">
    <source>
        <dbReference type="EMBL" id="ONK65025.1"/>
    </source>
</evidence>
<feature type="compositionally biased region" description="Low complexity" evidence="1">
    <location>
        <begin position="40"/>
        <end position="54"/>
    </location>
</feature>
<protein>
    <recommendedName>
        <fullName evidence="5">Bifunctional inhibitor/plant lipid transfer protein/seed storage helical domain-containing protein</fullName>
    </recommendedName>
</protein>